<reference evidence="1 2" key="1">
    <citation type="submission" date="2018-05" db="EMBL/GenBank/DDBJ databases">
        <title>Streptomyces venezuelae.</title>
        <authorList>
            <person name="Kim W."/>
            <person name="Lee N."/>
            <person name="Cho B.-K."/>
        </authorList>
    </citation>
    <scope>NUCLEOTIDE SEQUENCE [LARGE SCALE GENOMIC DNA]</scope>
    <source>
        <strain evidence="1 2">ATCC 14585</strain>
    </source>
</reference>
<evidence type="ECO:0000313" key="1">
    <source>
        <dbReference type="EMBL" id="QES45284.1"/>
    </source>
</evidence>
<organism evidence="1 2">
    <name type="scientific">Streptomyces venezuelae</name>
    <dbReference type="NCBI Taxonomy" id="54571"/>
    <lineage>
        <taxon>Bacteria</taxon>
        <taxon>Bacillati</taxon>
        <taxon>Actinomycetota</taxon>
        <taxon>Actinomycetes</taxon>
        <taxon>Kitasatosporales</taxon>
        <taxon>Streptomycetaceae</taxon>
        <taxon>Streptomyces</taxon>
    </lineage>
</organism>
<name>A0A5P2CQV1_STRVZ</name>
<sequence length="64" mass="7431">MGEIPRSRDAKHPFLRQLITPFYRTRMGAAKRRTATTKENVGKIKKARSDRAYIKQLKKDGTLK</sequence>
<proteinExistence type="predicted"/>
<evidence type="ECO:0000313" key="2">
    <source>
        <dbReference type="Proteomes" id="UP000324015"/>
    </source>
</evidence>
<accession>A0A5P2CQV1</accession>
<gene>
    <name evidence="1" type="ORF">DEJ49_33645</name>
</gene>
<dbReference type="RefSeq" id="WP_150187594.1">
    <property type="nucleotide sequence ID" value="NZ_CP029191.1"/>
</dbReference>
<dbReference type="AlphaFoldDB" id="A0A5P2CQV1"/>
<dbReference type="EMBL" id="CP029191">
    <property type="protein sequence ID" value="QES45284.1"/>
    <property type="molecule type" value="Genomic_DNA"/>
</dbReference>
<dbReference type="Proteomes" id="UP000324015">
    <property type="component" value="Chromosome"/>
</dbReference>
<protein>
    <submittedName>
        <fullName evidence="1">Uncharacterized protein</fullName>
    </submittedName>
</protein>